<gene>
    <name evidence="1" type="ORF">VFPPC_04175</name>
</gene>
<evidence type="ECO:0000313" key="2">
    <source>
        <dbReference type="Proteomes" id="UP000078397"/>
    </source>
</evidence>
<reference evidence="1 2" key="1">
    <citation type="journal article" date="2016" name="PLoS Pathog.">
        <title>Biosynthesis of antibiotic leucinostatins in bio-control fungus Purpureocillium lilacinum and their inhibition on phytophthora revealed by genome mining.</title>
        <authorList>
            <person name="Wang G."/>
            <person name="Liu Z."/>
            <person name="Lin R."/>
            <person name="Li E."/>
            <person name="Mao Z."/>
            <person name="Ling J."/>
            <person name="Yang Y."/>
            <person name="Yin W.B."/>
            <person name="Xie B."/>
        </authorList>
    </citation>
    <scope>NUCLEOTIDE SEQUENCE [LARGE SCALE GENOMIC DNA]</scope>
    <source>
        <strain evidence="1">170</strain>
    </source>
</reference>
<proteinExistence type="predicted"/>
<name>A0A179FS50_METCM</name>
<evidence type="ECO:0000313" key="1">
    <source>
        <dbReference type="EMBL" id="OAQ67839.1"/>
    </source>
</evidence>
<dbReference type="Proteomes" id="UP000078397">
    <property type="component" value="Unassembled WGS sequence"/>
</dbReference>
<dbReference type="AlphaFoldDB" id="A0A179FS50"/>
<keyword evidence="2" id="KW-1185">Reference proteome</keyword>
<dbReference type="RefSeq" id="XP_018144689.1">
    <property type="nucleotide sequence ID" value="XM_018283571.1"/>
</dbReference>
<dbReference type="GeneID" id="28847565"/>
<organism evidence="1 2">
    <name type="scientific">Pochonia chlamydosporia 170</name>
    <dbReference type="NCBI Taxonomy" id="1380566"/>
    <lineage>
        <taxon>Eukaryota</taxon>
        <taxon>Fungi</taxon>
        <taxon>Dikarya</taxon>
        <taxon>Ascomycota</taxon>
        <taxon>Pezizomycotina</taxon>
        <taxon>Sordariomycetes</taxon>
        <taxon>Hypocreomycetidae</taxon>
        <taxon>Hypocreales</taxon>
        <taxon>Clavicipitaceae</taxon>
        <taxon>Pochonia</taxon>
    </lineage>
</organism>
<protein>
    <submittedName>
        <fullName evidence="1">Fatty-acid amide hydrolase</fullName>
    </submittedName>
</protein>
<dbReference type="OrthoDB" id="432970at2759"/>
<dbReference type="EMBL" id="LSBJ02000003">
    <property type="protein sequence ID" value="OAQ67839.1"/>
    <property type="molecule type" value="Genomic_DNA"/>
</dbReference>
<dbReference type="STRING" id="1380566.A0A179FS50"/>
<dbReference type="KEGG" id="pchm:VFPPC_04175"/>
<comment type="caution">
    <text evidence="1">The sequence shown here is derived from an EMBL/GenBank/DDBJ whole genome shotgun (WGS) entry which is preliminary data.</text>
</comment>
<keyword evidence="1" id="KW-0378">Hydrolase</keyword>
<accession>A0A179FS50</accession>
<sequence>MASPPQNPNQCDKCKKTYPNQALTRCNTCFTKTCLRCQCELTGGLHSHIHDCFTFPNNPAVALRPLHHPTLAILSPRNGLVQPITRPFTALLEQTWLLDRPSEDTYRLLIDSFRLRLHDSFLFEGETKPGTIYSGCADSTTTFAQYLEVVRRRGLLPSWWTGETFQQCCELGLVGGQFHSLREQLTQAMVVDYYQDATFPTQLRLFAEDVLGRGTCLKSCREALDALVDMEDGDAAGTRRFDWNWYNTAFVNQRWERF</sequence>
<dbReference type="GO" id="GO:0016787">
    <property type="term" value="F:hydrolase activity"/>
    <property type="evidence" value="ECO:0007669"/>
    <property type="project" value="UniProtKB-KW"/>
</dbReference>